<evidence type="ECO:0000313" key="1">
    <source>
        <dbReference type="EMBL" id="PLW15482.1"/>
    </source>
</evidence>
<dbReference type="STRING" id="200324.A0A2N5UCL9"/>
<comment type="caution">
    <text evidence="2">The sequence shown here is derived from an EMBL/GenBank/DDBJ whole genome shotgun (WGS) entry which is preliminary data.</text>
</comment>
<evidence type="ECO:0000313" key="5">
    <source>
        <dbReference type="Proteomes" id="UP000235392"/>
    </source>
</evidence>
<evidence type="ECO:0000313" key="4">
    <source>
        <dbReference type="Proteomes" id="UP000235388"/>
    </source>
</evidence>
<sequence length="224" mass="24228">MPSLPEATPEMIQHNSVKSHPDNIYAQAGQPACFNTCPGTAVNRCCFRCGSMVHFISQCNALQAPSVPFSSSTAPTSTIPGPSLSFSCHNYIAPGQGFIAHYPVLTPAGALYNLLWPSCTYRPAAPLRAADSYRPMYCSQGTPSSFWPSARKTTVAYIDINGTPINVYPQADVSPGHQDVSFSIATSNPPNANVLFDTGTTHHITGYRARYSEFLWPKLNNHTA</sequence>
<dbReference type="EMBL" id="PGCJ01000035">
    <property type="protein sequence ID" value="PLW55228.1"/>
    <property type="molecule type" value="Genomic_DNA"/>
</dbReference>
<keyword evidence="4" id="KW-1185">Reference proteome</keyword>
<proteinExistence type="predicted"/>
<organism evidence="2 5">
    <name type="scientific">Puccinia coronata f. sp. avenae</name>
    <dbReference type="NCBI Taxonomy" id="200324"/>
    <lineage>
        <taxon>Eukaryota</taxon>
        <taxon>Fungi</taxon>
        <taxon>Dikarya</taxon>
        <taxon>Basidiomycota</taxon>
        <taxon>Pucciniomycotina</taxon>
        <taxon>Pucciniomycetes</taxon>
        <taxon>Pucciniales</taxon>
        <taxon>Pucciniaceae</taxon>
        <taxon>Puccinia</taxon>
    </lineage>
</organism>
<reference evidence="4 5" key="1">
    <citation type="submission" date="2017-11" db="EMBL/GenBank/DDBJ databases">
        <title>De novo assembly and phasing of dikaryotic genomes from two isolates of Puccinia coronata f. sp. avenae, the causal agent of oat crown rust.</title>
        <authorList>
            <person name="Miller M.E."/>
            <person name="Zhang Y."/>
            <person name="Omidvar V."/>
            <person name="Sperschneider J."/>
            <person name="Schwessinger B."/>
            <person name="Raley C."/>
            <person name="Palmer J.M."/>
            <person name="Garnica D."/>
            <person name="Upadhyaya N."/>
            <person name="Rathjen J."/>
            <person name="Taylor J.M."/>
            <person name="Park R.F."/>
            <person name="Dodds P.N."/>
            <person name="Hirsch C.D."/>
            <person name="Kianian S.F."/>
            <person name="Figueroa M."/>
        </authorList>
    </citation>
    <scope>NUCLEOTIDE SEQUENCE [LARGE SCALE GENOMIC DNA]</scope>
    <source>
        <strain evidence="3">12NC29</strain>
        <strain evidence="2">12SD80</strain>
    </source>
</reference>
<evidence type="ECO:0000313" key="2">
    <source>
        <dbReference type="EMBL" id="PLW35490.1"/>
    </source>
</evidence>
<dbReference type="AlphaFoldDB" id="A0A2N5UCL9"/>
<evidence type="ECO:0000313" key="3">
    <source>
        <dbReference type="EMBL" id="PLW55228.1"/>
    </source>
</evidence>
<dbReference type="Proteomes" id="UP000235388">
    <property type="component" value="Unassembled WGS sequence"/>
</dbReference>
<dbReference type="EMBL" id="PGCI01000177">
    <property type="protein sequence ID" value="PLW35490.1"/>
    <property type="molecule type" value="Genomic_DNA"/>
</dbReference>
<gene>
    <name evidence="3" type="ORF">PCANC_03240</name>
    <name evidence="2" type="ORF">PCASD_12715</name>
    <name evidence="1" type="ORF">PCASD_18965</name>
</gene>
<dbReference type="Proteomes" id="UP000235392">
    <property type="component" value="Unassembled WGS sequence"/>
</dbReference>
<name>A0A2N5UCL9_9BASI</name>
<dbReference type="EMBL" id="PGCI01000796">
    <property type="protein sequence ID" value="PLW15482.1"/>
    <property type="molecule type" value="Genomic_DNA"/>
</dbReference>
<protein>
    <submittedName>
        <fullName evidence="2">Uncharacterized protein</fullName>
    </submittedName>
</protein>
<accession>A0A2N5UCL9</accession>